<feature type="compositionally biased region" description="Basic and acidic residues" evidence="1">
    <location>
        <begin position="43"/>
        <end position="56"/>
    </location>
</feature>
<dbReference type="EMBL" id="KV417480">
    <property type="protein sequence ID" value="KZP34364.1"/>
    <property type="molecule type" value="Genomic_DNA"/>
</dbReference>
<evidence type="ECO:0000313" key="3">
    <source>
        <dbReference type="Proteomes" id="UP000076532"/>
    </source>
</evidence>
<sequence>MSDADVQDVRDLVATQTAEARRNQQLFAHIKNVAAQAESAPQTDKEKERQDRDRRLGLPARPTAQTIAAANQVATQLR</sequence>
<keyword evidence="3" id="KW-1185">Reference proteome</keyword>
<dbReference type="OrthoDB" id="3182478at2759"/>
<organism evidence="2 3">
    <name type="scientific">Athelia psychrophila</name>
    <dbReference type="NCBI Taxonomy" id="1759441"/>
    <lineage>
        <taxon>Eukaryota</taxon>
        <taxon>Fungi</taxon>
        <taxon>Dikarya</taxon>
        <taxon>Basidiomycota</taxon>
        <taxon>Agaricomycotina</taxon>
        <taxon>Agaricomycetes</taxon>
        <taxon>Agaricomycetidae</taxon>
        <taxon>Atheliales</taxon>
        <taxon>Atheliaceae</taxon>
        <taxon>Athelia</taxon>
    </lineage>
</organism>
<dbReference type="AlphaFoldDB" id="A0A166X2P8"/>
<name>A0A166X2P8_9AGAM</name>
<feature type="region of interest" description="Disordered" evidence="1">
    <location>
        <begin position="34"/>
        <end position="78"/>
    </location>
</feature>
<reference evidence="2 3" key="1">
    <citation type="journal article" date="2016" name="Mol. Biol. Evol.">
        <title>Comparative Genomics of Early-Diverging Mushroom-Forming Fungi Provides Insights into the Origins of Lignocellulose Decay Capabilities.</title>
        <authorList>
            <person name="Nagy L.G."/>
            <person name="Riley R."/>
            <person name="Tritt A."/>
            <person name="Adam C."/>
            <person name="Daum C."/>
            <person name="Floudas D."/>
            <person name="Sun H."/>
            <person name="Yadav J.S."/>
            <person name="Pangilinan J."/>
            <person name="Larsson K.H."/>
            <person name="Matsuura K."/>
            <person name="Barry K."/>
            <person name="Labutti K."/>
            <person name="Kuo R."/>
            <person name="Ohm R.A."/>
            <person name="Bhattacharya S.S."/>
            <person name="Shirouzu T."/>
            <person name="Yoshinaga Y."/>
            <person name="Martin F.M."/>
            <person name="Grigoriev I.V."/>
            <person name="Hibbett D.S."/>
        </authorList>
    </citation>
    <scope>NUCLEOTIDE SEQUENCE [LARGE SCALE GENOMIC DNA]</scope>
    <source>
        <strain evidence="2 3">CBS 109695</strain>
    </source>
</reference>
<evidence type="ECO:0000256" key="1">
    <source>
        <dbReference type="SAM" id="MobiDB-lite"/>
    </source>
</evidence>
<evidence type="ECO:0000313" key="2">
    <source>
        <dbReference type="EMBL" id="KZP34364.1"/>
    </source>
</evidence>
<gene>
    <name evidence="2" type="ORF">FIBSPDRAFT_846471</name>
</gene>
<accession>A0A166X2P8</accession>
<proteinExistence type="predicted"/>
<dbReference type="Proteomes" id="UP000076532">
    <property type="component" value="Unassembled WGS sequence"/>
</dbReference>
<protein>
    <submittedName>
        <fullName evidence="2">Uncharacterized protein</fullName>
    </submittedName>
</protein>
<feature type="compositionally biased region" description="Polar residues" evidence="1">
    <location>
        <begin position="63"/>
        <end position="78"/>
    </location>
</feature>